<reference evidence="2 3" key="1">
    <citation type="journal article" date="2024" name="bioRxiv">
        <title>A reference genome for Trichogramma kaykai: A tiny desert-dwelling parasitoid wasp with competing sex-ratio distorters.</title>
        <authorList>
            <person name="Culotta J."/>
            <person name="Lindsey A.R."/>
        </authorList>
    </citation>
    <scope>NUCLEOTIDE SEQUENCE [LARGE SCALE GENOMIC DNA]</scope>
    <source>
        <strain evidence="2 3">KSX58</strain>
    </source>
</reference>
<feature type="compositionally biased region" description="Basic residues" evidence="1">
    <location>
        <begin position="95"/>
        <end position="119"/>
    </location>
</feature>
<name>A0ABD2WN37_9HYME</name>
<evidence type="ECO:0000256" key="1">
    <source>
        <dbReference type="SAM" id="MobiDB-lite"/>
    </source>
</evidence>
<evidence type="ECO:0000313" key="2">
    <source>
        <dbReference type="EMBL" id="KAL3394280.1"/>
    </source>
</evidence>
<sequence length="126" mass="15076">MHWSSYVNVRRAYIMHTRIKKSYASRATAATSRLFLSTAYVYVENNEKEKGERTRTGVREGRAKDTKEKSGTYCCWRGAAARRSGLAAREVTHRCGSRRSRRRQRRRRRRHESQHHHYHEKQQQKQ</sequence>
<organism evidence="2 3">
    <name type="scientific">Trichogramma kaykai</name>
    <dbReference type="NCBI Taxonomy" id="54128"/>
    <lineage>
        <taxon>Eukaryota</taxon>
        <taxon>Metazoa</taxon>
        <taxon>Ecdysozoa</taxon>
        <taxon>Arthropoda</taxon>
        <taxon>Hexapoda</taxon>
        <taxon>Insecta</taxon>
        <taxon>Pterygota</taxon>
        <taxon>Neoptera</taxon>
        <taxon>Endopterygota</taxon>
        <taxon>Hymenoptera</taxon>
        <taxon>Apocrita</taxon>
        <taxon>Proctotrupomorpha</taxon>
        <taxon>Chalcidoidea</taxon>
        <taxon>Trichogrammatidae</taxon>
        <taxon>Trichogramma</taxon>
    </lineage>
</organism>
<dbReference type="Proteomes" id="UP001627154">
    <property type="component" value="Unassembled WGS sequence"/>
</dbReference>
<accession>A0ABD2WN37</accession>
<protein>
    <submittedName>
        <fullName evidence="2">Uncharacterized protein</fullName>
    </submittedName>
</protein>
<comment type="caution">
    <text evidence="2">The sequence shown here is derived from an EMBL/GenBank/DDBJ whole genome shotgun (WGS) entry which is preliminary data.</text>
</comment>
<keyword evidence="3" id="KW-1185">Reference proteome</keyword>
<dbReference type="EMBL" id="JBJJXI010000092">
    <property type="protein sequence ID" value="KAL3394280.1"/>
    <property type="molecule type" value="Genomic_DNA"/>
</dbReference>
<dbReference type="AlphaFoldDB" id="A0ABD2WN37"/>
<gene>
    <name evidence="2" type="ORF">TKK_011304</name>
</gene>
<proteinExistence type="predicted"/>
<feature type="region of interest" description="Disordered" evidence="1">
    <location>
        <begin position="87"/>
        <end position="126"/>
    </location>
</feature>
<evidence type="ECO:0000313" key="3">
    <source>
        <dbReference type="Proteomes" id="UP001627154"/>
    </source>
</evidence>